<evidence type="ECO:0000256" key="3">
    <source>
        <dbReference type="ARBA" id="ARBA00023027"/>
    </source>
</evidence>
<evidence type="ECO:0000256" key="5">
    <source>
        <dbReference type="SAM" id="Phobius"/>
    </source>
</evidence>
<protein>
    <submittedName>
        <fullName evidence="6">Uncharacterized protein</fullName>
    </submittedName>
</protein>
<keyword evidence="2" id="KW-0560">Oxidoreductase</keyword>
<comment type="caution">
    <text evidence="6">The sequence shown here is derived from an EMBL/GenBank/DDBJ whole genome shotgun (WGS) entry which is preliminary data.</text>
</comment>
<reference evidence="6" key="1">
    <citation type="submission" date="2022-03" db="EMBL/GenBank/DDBJ databases">
        <authorList>
            <person name="Sayadi A."/>
        </authorList>
    </citation>
    <scope>NUCLEOTIDE SEQUENCE</scope>
</reference>
<organism evidence="6 7">
    <name type="scientific">Acanthoscelides obtectus</name>
    <name type="common">Bean weevil</name>
    <name type="synonym">Bruchus obtectus</name>
    <dbReference type="NCBI Taxonomy" id="200917"/>
    <lineage>
        <taxon>Eukaryota</taxon>
        <taxon>Metazoa</taxon>
        <taxon>Ecdysozoa</taxon>
        <taxon>Arthropoda</taxon>
        <taxon>Hexapoda</taxon>
        <taxon>Insecta</taxon>
        <taxon>Pterygota</taxon>
        <taxon>Neoptera</taxon>
        <taxon>Endopterygota</taxon>
        <taxon>Coleoptera</taxon>
        <taxon>Polyphaga</taxon>
        <taxon>Cucujiformia</taxon>
        <taxon>Chrysomeloidea</taxon>
        <taxon>Chrysomelidae</taxon>
        <taxon>Bruchinae</taxon>
        <taxon>Bruchini</taxon>
        <taxon>Acanthoscelides</taxon>
    </lineage>
</organism>
<dbReference type="PANTHER" id="PTHR24322:SF748">
    <property type="entry name" value="FI23927P1-RELATED"/>
    <property type="match status" value="1"/>
</dbReference>
<evidence type="ECO:0000256" key="1">
    <source>
        <dbReference type="ARBA" id="ARBA00006484"/>
    </source>
</evidence>
<evidence type="ECO:0000313" key="7">
    <source>
        <dbReference type="Proteomes" id="UP001152888"/>
    </source>
</evidence>
<dbReference type="FunFam" id="3.40.50.720:FF:000202">
    <property type="entry name" value="Short-chain dehydrogenase/reductase family 16C member 6"/>
    <property type="match status" value="1"/>
</dbReference>
<dbReference type="Proteomes" id="UP001152888">
    <property type="component" value="Unassembled WGS sequence"/>
</dbReference>
<dbReference type="SUPFAM" id="SSF51735">
    <property type="entry name" value="NAD(P)-binding Rossmann-fold domains"/>
    <property type="match status" value="1"/>
</dbReference>
<dbReference type="GO" id="GO:0005811">
    <property type="term" value="C:lipid droplet"/>
    <property type="evidence" value="ECO:0007669"/>
    <property type="project" value="TreeGrafter"/>
</dbReference>
<dbReference type="InterPro" id="IPR002347">
    <property type="entry name" value="SDR_fam"/>
</dbReference>
<dbReference type="PRINTS" id="PR00081">
    <property type="entry name" value="GDHRDH"/>
</dbReference>
<keyword evidence="5" id="KW-0472">Membrane</keyword>
<dbReference type="Gene3D" id="3.40.50.720">
    <property type="entry name" value="NAD(P)-binding Rossmann-like Domain"/>
    <property type="match status" value="1"/>
</dbReference>
<evidence type="ECO:0000256" key="4">
    <source>
        <dbReference type="RuleBase" id="RU000363"/>
    </source>
</evidence>
<keyword evidence="5" id="KW-0812">Transmembrane</keyword>
<dbReference type="Pfam" id="PF00106">
    <property type="entry name" value="adh_short"/>
    <property type="match status" value="1"/>
</dbReference>
<keyword evidence="7" id="KW-1185">Reference proteome</keyword>
<gene>
    <name evidence="6" type="ORF">ACAOBT_LOCUS15866</name>
</gene>
<evidence type="ECO:0000313" key="6">
    <source>
        <dbReference type="EMBL" id="CAH1984006.1"/>
    </source>
</evidence>
<dbReference type="GO" id="GO:0016616">
    <property type="term" value="F:oxidoreductase activity, acting on the CH-OH group of donors, NAD or NADP as acceptor"/>
    <property type="evidence" value="ECO:0007669"/>
    <property type="project" value="TreeGrafter"/>
</dbReference>
<comment type="similarity">
    <text evidence="1 4">Belongs to the short-chain dehydrogenases/reductases (SDR) family.</text>
</comment>
<dbReference type="OrthoDB" id="10253736at2759"/>
<dbReference type="CDD" id="cd05339">
    <property type="entry name" value="17beta-HSDXI-like_SDR_c"/>
    <property type="match status" value="1"/>
</dbReference>
<sequence>MTVQKEDKGVARSVLDVLVFLLTAVYLILKAIYESCLPSTHLPKKDIRGQIALVTGGGGGLGRLVALRLAKLGATIVLWDINEKGVEETIELVKGIGGKAYGFKCDIADTKSVYSVAKQTQKEVGDVTILINNAGVVSGQLLLDTPDHLIRRTFDVNIIAHFWTVKAFLPKMIEKGQGHIVTVASMAGYVGISKLVDYCASKFAAVGFDEALRVELEQQGIKDVKTTVVSPYFIQQTGMFENVRSRFFPTLNSNQVADRIVEALVREEYVVMLPTIFKYLTVLKAMVPWSAMALFIANFIPDPSPHNQGNPVVQVKNADEKIKPVKNNSNSILSSSVTQLNKRLVLTGKDL</sequence>
<dbReference type="EMBL" id="CAKOFQ010006949">
    <property type="protein sequence ID" value="CAH1984006.1"/>
    <property type="molecule type" value="Genomic_DNA"/>
</dbReference>
<dbReference type="PRINTS" id="PR00080">
    <property type="entry name" value="SDRFAMILY"/>
</dbReference>
<proteinExistence type="inferred from homology"/>
<dbReference type="AlphaFoldDB" id="A0A9P0KWP2"/>
<name>A0A9P0KWP2_ACAOB</name>
<keyword evidence="3" id="KW-0520">NAD</keyword>
<dbReference type="PANTHER" id="PTHR24322">
    <property type="entry name" value="PKSB"/>
    <property type="match status" value="1"/>
</dbReference>
<accession>A0A9P0KWP2</accession>
<keyword evidence="5" id="KW-1133">Transmembrane helix</keyword>
<dbReference type="InterPro" id="IPR036291">
    <property type="entry name" value="NAD(P)-bd_dom_sf"/>
</dbReference>
<evidence type="ECO:0000256" key="2">
    <source>
        <dbReference type="ARBA" id="ARBA00023002"/>
    </source>
</evidence>
<feature type="transmembrane region" description="Helical" evidence="5">
    <location>
        <begin position="14"/>
        <end position="33"/>
    </location>
</feature>